<gene>
    <name evidence="1" type="primary">RvY_03127-1</name>
    <name evidence="1" type="synonym">RvY_03127.1</name>
    <name evidence="1" type="ORF">RvY_03127</name>
</gene>
<protein>
    <recommendedName>
        <fullName evidence="3">HTH CENPB-type domain-containing protein</fullName>
    </recommendedName>
</protein>
<name>A0A1D1UWH6_RAMVA</name>
<evidence type="ECO:0008006" key="3">
    <source>
        <dbReference type="Google" id="ProtNLM"/>
    </source>
</evidence>
<comment type="caution">
    <text evidence="1">The sequence shown here is derived from an EMBL/GenBank/DDBJ whole genome shotgun (WGS) entry which is preliminary data.</text>
</comment>
<dbReference type="Proteomes" id="UP000186922">
    <property type="component" value="Unassembled WGS sequence"/>
</dbReference>
<keyword evidence="2" id="KW-1185">Reference proteome</keyword>
<sequence length="161" mass="18173">MKGCSSPGLLGGVGWVETFRKRRGVVLRVTTTIDRKFAQTDDDKIQEEFFLHRIFEAVSVNQPHPYYIMSMDKTSVRLQNTYKMMLSPKGAKEVQVVQPLGNPECLTKCFTVFTDGTKFPASIVFKGDKETGKSPRILNKLMMPENVRIFSTHSGAVEFGF</sequence>
<evidence type="ECO:0000313" key="2">
    <source>
        <dbReference type="Proteomes" id="UP000186922"/>
    </source>
</evidence>
<evidence type="ECO:0000313" key="1">
    <source>
        <dbReference type="EMBL" id="GAU90753.1"/>
    </source>
</evidence>
<proteinExistence type="predicted"/>
<organism evidence="1 2">
    <name type="scientific">Ramazzottius varieornatus</name>
    <name type="common">Water bear</name>
    <name type="synonym">Tardigrade</name>
    <dbReference type="NCBI Taxonomy" id="947166"/>
    <lineage>
        <taxon>Eukaryota</taxon>
        <taxon>Metazoa</taxon>
        <taxon>Ecdysozoa</taxon>
        <taxon>Tardigrada</taxon>
        <taxon>Eutardigrada</taxon>
        <taxon>Parachela</taxon>
        <taxon>Hypsibioidea</taxon>
        <taxon>Ramazzottiidae</taxon>
        <taxon>Ramazzottius</taxon>
    </lineage>
</organism>
<dbReference type="AlphaFoldDB" id="A0A1D1UWH6"/>
<dbReference type="EMBL" id="BDGG01000001">
    <property type="protein sequence ID" value="GAU90753.1"/>
    <property type="molecule type" value="Genomic_DNA"/>
</dbReference>
<reference evidence="1 2" key="1">
    <citation type="journal article" date="2016" name="Nat. Commun.">
        <title>Extremotolerant tardigrade genome and improved radiotolerance of human cultured cells by tardigrade-unique protein.</title>
        <authorList>
            <person name="Hashimoto T."/>
            <person name="Horikawa D.D."/>
            <person name="Saito Y."/>
            <person name="Kuwahara H."/>
            <person name="Kozuka-Hata H."/>
            <person name="Shin-I T."/>
            <person name="Minakuchi Y."/>
            <person name="Ohishi K."/>
            <person name="Motoyama A."/>
            <person name="Aizu T."/>
            <person name="Enomoto A."/>
            <person name="Kondo K."/>
            <person name="Tanaka S."/>
            <person name="Hara Y."/>
            <person name="Koshikawa S."/>
            <person name="Sagara H."/>
            <person name="Miura T."/>
            <person name="Yokobori S."/>
            <person name="Miyagawa K."/>
            <person name="Suzuki Y."/>
            <person name="Kubo T."/>
            <person name="Oyama M."/>
            <person name="Kohara Y."/>
            <person name="Fujiyama A."/>
            <person name="Arakawa K."/>
            <person name="Katayama T."/>
            <person name="Toyoda A."/>
            <person name="Kunieda T."/>
        </authorList>
    </citation>
    <scope>NUCLEOTIDE SEQUENCE [LARGE SCALE GENOMIC DNA]</scope>
    <source>
        <strain evidence="1 2">YOKOZUNA-1</strain>
    </source>
</reference>
<accession>A0A1D1UWH6</accession>